<dbReference type="EMBL" id="LUKE01000001">
    <property type="protein sequence ID" value="KYG67547.1"/>
    <property type="molecule type" value="Genomic_DNA"/>
</dbReference>
<evidence type="ECO:0000313" key="3">
    <source>
        <dbReference type="Proteomes" id="UP000075320"/>
    </source>
</evidence>
<evidence type="ECO:0000313" key="2">
    <source>
        <dbReference type="EMBL" id="KYG67547.1"/>
    </source>
</evidence>
<comment type="caution">
    <text evidence="2">The sequence shown here is derived from an EMBL/GenBank/DDBJ whole genome shotgun (WGS) entry which is preliminary data.</text>
</comment>
<feature type="compositionally biased region" description="Polar residues" evidence="1">
    <location>
        <begin position="1"/>
        <end position="18"/>
    </location>
</feature>
<reference evidence="2 3" key="1">
    <citation type="submission" date="2016-03" db="EMBL/GenBank/DDBJ databases">
        <authorList>
            <person name="Ploux O."/>
        </authorList>
    </citation>
    <scope>NUCLEOTIDE SEQUENCE [LARGE SCALE GENOMIC DNA]</scope>
    <source>
        <strain evidence="2 3">R0</strain>
    </source>
</reference>
<protein>
    <submittedName>
        <fullName evidence="2">Uncharacterized protein</fullName>
    </submittedName>
</protein>
<dbReference type="InterPro" id="IPR029058">
    <property type="entry name" value="AB_hydrolase_fold"/>
</dbReference>
<gene>
    <name evidence="2" type="ORF">AZI86_09880</name>
</gene>
<evidence type="ECO:0000256" key="1">
    <source>
        <dbReference type="SAM" id="MobiDB-lite"/>
    </source>
</evidence>
<keyword evidence="3" id="KW-1185">Reference proteome</keyword>
<dbReference type="AlphaFoldDB" id="A0A150WT40"/>
<dbReference type="Proteomes" id="UP000075320">
    <property type="component" value="Unassembled WGS sequence"/>
</dbReference>
<dbReference type="Gene3D" id="3.40.50.1820">
    <property type="entry name" value="alpha/beta hydrolase"/>
    <property type="match status" value="1"/>
</dbReference>
<accession>A0A150WT40</accession>
<dbReference type="SUPFAM" id="SSF53474">
    <property type="entry name" value="alpha/beta-Hydrolases"/>
    <property type="match status" value="1"/>
</dbReference>
<organism evidence="2 3">
    <name type="scientific">Bdellovibrio bacteriovorus</name>
    <dbReference type="NCBI Taxonomy" id="959"/>
    <lineage>
        <taxon>Bacteria</taxon>
        <taxon>Pseudomonadati</taxon>
        <taxon>Bdellovibrionota</taxon>
        <taxon>Bdellovibrionia</taxon>
        <taxon>Bdellovibrionales</taxon>
        <taxon>Pseudobdellovibrionaceae</taxon>
        <taxon>Bdellovibrio</taxon>
    </lineage>
</organism>
<dbReference type="OrthoDB" id="5287591at2"/>
<feature type="region of interest" description="Disordered" evidence="1">
    <location>
        <begin position="1"/>
        <end position="20"/>
    </location>
</feature>
<sequence>MEQFASSRFSIPSETSPLIDNPGRYPQPLNFLFQNVFAWTPTGEAPEFSDACSREKWQEHMMDPRLANSLQLQGALVEKYFKDCRKELETGSQNTLINALQIMSLSYEPQTHPFLRRVIINLPGNIKLKGLLALKGDLKRRPMVVVRLGIFSNVEDFRPERGWLMMLFEQSPFNVLVVENMTSNDFITNNTQFSFGGYDEGIQNIHIAKLLTSPDEPLSKLVQSVHMFGISLGGHGVLFSSLLNKFNSSAKDNLINSFTALCPVVNLEPTMRNITENGWRSALVDVWSQQRLSGLDEKVPSLKQYEMFHFMSKTVSEIARTYKGGLSYVSTIKLPPGMKDRGDFWALNDFWSYYQDVKQPVVIYATQQDSVVPFNLNSEKIRDGAMKITSKNLHVIDFPQGFHCTLPIPYDWSALTTMFQSYILSHSPGFQLEEKTFEVDLSDEEWKGFFDQGTHVKFKVQEPSTKDKFVTIAFTVKNSKNAEKSMRLSLPLSGFDFQFRNAELSQSEKDMIVRWVNQNLKTRMTVKAGKPVLVASWKIAQ</sequence>
<proteinExistence type="predicted"/>
<name>A0A150WT40_BDEBC</name>